<dbReference type="VEuPathDB" id="FungiDB:FUN_003391"/>
<feature type="coiled-coil region" evidence="1">
    <location>
        <begin position="68"/>
        <end position="95"/>
    </location>
</feature>
<comment type="caution">
    <text evidence="2">The sequence shown here is derived from an EMBL/GenBank/DDBJ whole genome shotgun (WGS) entry which is preliminary data.</text>
</comment>
<evidence type="ECO:0000313" key="3">
    <source>
        <dbReference type="Proteomes" id="UP000234323"/>
    </source>
</evidence>
<protein>
    <submittedName>
        <fullName evidence="2">Uncharacterized protein</fullName>
    </submittedName>
</protein>
<evidence type="ECO:0000313" key="2">
    <source>
        <dbReference type="EMBL" id="PKY40273.1"/>
    </source>
</evidence>
<evidence type="ECO:0000256" key="1">
    <source>
        <dbReference type="SAM" id="Coils"/>
    </source>
</evidence>
<keyword evidence="1" id="KW-0175">Coiled coil</keyword>
<proteinExistence type="predicted"/>
<dbReference type="EMBL" id="LLXI01000094">
    <property type="protein sequence ID" value="PKY40273.1"/>
    <property type="molecule type" value="Genomic_DNA"/>
</dbReference>
<accession>A0A2I1G0Y7</accession>
<keyword evidence="3" id="KW-1185">Reference proteome</keyword>
<name>A0A2I1G0Y7_9GLOM</name>
<organism evidence="2 3">
    <name type="scientific">Rhizophagus irregularis</name>
    <dbReference type="NCBI Taxonomy" id="588596"/>
    <lineage>
        <taxon>Eukaryota</taxon>
        <taxon>Fungi</taxon>
        <taxon>Fungi incertae sedis</taxon>
        <taxon>Mucoromycota</taxon>
        <taxon>Glomeromycotina</taxon>
        <taxon>Glomeromycetes</taxon>
        <taxon>Glomerales</taxon>
        <taxon>Glomeraceae</taxon>
        <taxon>Rhizophagus</taxon>
    </lineage>
</organism>
<sequence length="111" mass="13057">MLGFYKAKGYDGIELNKVADKLKKRGVERTDRHFKNSSLNDIIIYLKIFEKHSQCLTEIMTTWTLTSGWKLQDQVEEMEEKVNALEQEQDNFKDTISELHSSNRNLGRLLY</sequence>
<dbReference type="Proteomes" id="UP000234323">
    <property type="component" value="Unassembled WGS sequence"/>
</dbReference>
<dbReference type="VEuPathDB" id="FungiDB:RhiirA1_405977"/>
<reference evidence="2 3" key="1">
    <citation type="submission" date="2015-10" db="EMBL/GenBank/DDBJ databases">
        <title>Genome analyses suggest a sexual origin of heterokaryosis in a supposedly ancient asexual fungus.</title>
        <authorList>
            <person name="Ropars J."/>
            <person name="Sedzielewska K."/>
            <person name="Noel J."/>
            <person name="Charron P."/>
            <person name="Farinelli L."/>
            <person name="Marton T."/>
            <person name="Kruger M."/>
            <person name="Pelin A."/>
            <person name="Brachmann A."/>
            <person name="Corradi N."/>
        </authorList>
    </citation>
    <scope>NUCLEOTIDE SEQUENCE [LARGE SCALE GENOMIC DNA]</scope>
    <source>
        <strain evidence="2 3">A4</strain>
    </source>
</reference>
<gene>
    <name evidence="2" type="ORF">RhiirA4_453614</name>
</gene>
<dbReference type="AlphaFoldDB" id="A0A2I1G0Y7"/>